<keyword evidence="3" id="KW-1185">Reference proteome</keyword>
<evidence type="ECO:0000313" key="2">
    <source>
        <dbReference type="EMBL" id="SCF42230.1"/>
    </source>
</evidence>
<reference evidence="3" key="1">
    <citation type="submission" date="2016-06" db="EMBL/GenBank/DDBJ databases">
        <authorList>
            <person name="Varghese N."/>
        </authorList>
    </citation>
    <scope>NUCLEOTIDE SEQUENCE [LARGE SCALE GENOMIC DNA]</scope>
    <source>
        <strain evidence="3">DSM 45555</strain>
    </source>
</reference>
<feature type="transmembrane region" description="Helical" evidence="1">
    <location>
        <begin position="215"/>
        <end position="235"/>
    </location>
</feature>
<keyword evidence="1" id="KW-1133">Transmembrane helix</keyword>
<dbReference type="Proteomes" id="UP000198551">
    <property type="component" value="Unassembled WGS sequence"/>
</dbReference>
<protein>
    <submittedName>
        <fullName evidence="2">ABC-2 type transport system permease protein</fullName>
    </submittedName>
</protein>
<dbReference type="PANTHER" id="PTHR36833:SF1">
    <property type="entry name" value="INTEGRAL MEMBRANE TRANSPORT PROTEIN"/>
    <property type="match status" value="1"/>
</dbReference>
<dbReference type="AlphaFoldDB" id="A0A1C5AAK0"/>
<name>A0A1C5AAK0_9ACTN</name>
<keyword evidence="1" id="KW-0472">Membrane</keyword>
<keyword evidence="1" id="KW-0812">Transmembrane</keyword>
<dbReference type="EMBL" id="FMCV01000026">
    <property type="protein sequence ID" value="SCF42230.1"/>
    <property type="molecule type" value="Genomic_DNA"/>
</dbReference>
<feature type="transmembrane region" description="Helical" evidence="1">
    <location>
        <begin position="139"/>
        <end position="158"/>
    </location>
</feature>
<feature type="transmembrane region" description="Helical" evidence="1">
    <location>
        <begin position="82"/>
        <end position="101"/>
    </location>
</feature>
<evidence type="ECO:0000256" key="1">
    <source>
        <dbReference type="SAM" id="Phobius"/>
    </source>
</evidence>
<dbReference type="Pfam" id="PF06182">
    <property type="entry name" value="ABC2_membrane_6"/>
    <property type="match status" value="1"/>
</dbReference>
<gene>
    <name evidence="2" type="ORF">GA0070215_12655</name>
</gene>
<feature type="transmembrane region" description="Helical" evidence="1">
    <location>
        <begin position="46"/>
        <end position="70"/>
    </location>
</feature>
<feature type="transmembrane region" description="Helical" evidence="1">
    <location>
        <begin position="170"/>
        <end position="194"/>
    </location>
</feature>
<dbReference type="PANTHER" id="PTHR36833">
    <property type="entry name" value="SLR0610 PROTEIN-RELATED"/>
    <property type="match status" value="1"/>
</dbReference>
<proteinExistence type="predicted"/>
<feature type="transmembrane region" description="Helical" evidence="1">
    <location>
        <begin position="255"/>
        <end position="275"/>
    </location>
</feature>
<accession>A0A1C5AAK0</accession>
<dbReference type="InterPro" id="IPR010390">
    <property type="entry name" value="ABC-2_transporter-like"/>
</dbReference>
<sequence length="287" mass="30090">MAERGSAPGVAERGSAPGVADLAGLRAYRALLGAQARSQAAYRTSFVVDLVGNVGATVFDVVTVLVIFGVTRELGGFTLRETLVVVGLSSCGFATADLLVGNIERLPRYVRTGLFDAVLVRPLGALPQLLLMDLPLRKLSRAVFGLAVLLFALVSADIDWTPGRVALAVAAPPAAAVFFGSVFVMTATVSFYWVDSGELANAVTYGGRDFTSYPITVYGGWFRALFAYGMGFAFVSYHPALALLGRADPLGLPSWAGWAAPGVAVVAAALAALAWRVGVRHYRSTGS</sequence>
<evidence type="ECO:0000313" key="3">
    <source>
        <dbReference type="Proteomes" id="UP000198551"/>
    </source>
</evidence>
<organism evidence="2 3">
    <name type="scientific">Micromonospora marina</name>
    <dbReference type="NCBI Taxonomy" id="307120"/>
    <lineage>
        <taxon>Bacteria</taxon>
        <taxon>Bacillati</taxon>
        <taxon>Actinomycetota</taxon>
        <taxon>Actinomycetes</taxon>
        <taxon>Micromonosporales</taxon>
        <taxon>Micromonosporaceae</taxon>
        <taxon>Micromonospora</taxon>
    </lineage>
</organism>